<reference evidence="5" key="1">
    <citation type="journal article" date="2019" name="Int. J. Syst. Evol. Microbiol.">
        <title>The Global Catalogue of Microorganisms (GCM) 10K type strain sequencing project: providing services to taxonomists for standard genome sequencing and annotation.</title>
        <authorList>
            <consortium name="The Broad Institute Genomics Platform"/>
            <consortium name="The Broad Institute Genome Sequencing Center for Infectious Disease"/>
            <person name="Wu L."/>
            <person name="Ma J."/>
        </authorList>
    </citation>
    <scope>NUCLEOTIDE SEQUENCE [LARGE SCALE GENOMIC DNA]</scope>
    <source>
        <strain evidence="5">NBRC 113072</strain>
    </source>
</reference>
<evidence type="ECO:0000259" key="3">
    <source>
        <dbReference type="PROSITE" id="PS51186"/>
    </source>
</evidence>
<dbReference type="InterPro" id="IPR016181">
    <property type="entry name" value="Acyl_CoA_acyltransferase"/>
</dbReference>
<evidence type="ECO:0000256" key="1">
    <source>
        <dbReference type="ARBA" id="ARBA00022679"/>
    </source>
</evidence>
<dbReference type="Gene3D" id="3.40.630.30">
    <property type="match status" value="1"/>
</dbReference>
<sequence length="165" mass="18671">MIEVSRARTSDVEGIHRLVEPQAGRRVLLAKETVAYYESVPEFRVVRDEAGEVVGCGALHVMWRDLAEVRTLTVREDQLGTGVGSALLHRLIEDAREIGVSRVFCLTFETDFFARHGFEAIEGIPVEHEVYSELLRSYDEGVAEFLDLERVKPNTLGNTRMLRIL</sequence>
<dbReference type="PROSITE" id="PS51186">
    <property type="entry name" value="GNAT"/>
    <property type="match status" value="1"/>
</dbReference>
<gene>
    <name evidence="4" type="ORF">GCM10025883_04580</name>
</gene>
<dbReference type="Proteomes" id="UP001157126">
    <property type="component" value="Unassembled WGS sequence"/>
</dbReference>
<proteinExistence type="predicted"/>
<evidence type="ECO:0000313" key="4">
    <source>
        <dbReference type="EMBL" id="GMA38413.1"/>
    </source>
</evidence>
<dbReference type="PANTHER" id="PTHR43626:SF4">
    <property type="entry name" value="GCN5-RELATED N-ACETYLTRANSFERASE 2, CHLOROPLASTIC"/>
    <property type="match status" value="1"/>
</dbReference>
<evidence type="ECO:0000313" key="5">
    <source>
        <dbReference type="Proteomes" id="UP001157126"/>
    </source>
</evidence>
<keyword evidence="1" id="KW-0808">Transferase</keyword>
<dbReference type="SUPFAM" id="SSF55729">
    <property type="entry name" value="Acyl-CoA N-acyltransferases (Nat)"/>
    <property type="match status" value="1"/>
</dbReference>
<accession>A0ABQ6IMI8</accession>
<name>A0ABQ6IMI8_9MICO</name>
<keyword evidence="2" id="KW-0012">Acyltransferase</keyword>
<protein>
    <submittedName>
        <fullName evidence="4">N-acetylglutamate synthase</fullName>
    </submittedName>
</protein>
<dbReference type="EMBL" id="BSUO01000001">
    <property type="protein sequence ID" value="GMA38413.1"/>
    <property type="molecule type" value="Genomic_DNA"/>
</dbReference>
<dbReference type="PANTHER" id="PTHR43626">
    <property type="entry name" value="ACYL-COA N-ACYLTRANSFERASE"/>
    <property type="match status" value="1"/>
</dbReference>
<keyword evidence="5" id="KW-1185">Reference proteome</keyword>
<feature type="domain" description="N-acetyltransferase" evidence="3">
    <location>
        <begin position="2"/>
        <end position="149"/>
    </location>
</feature>
<evidence type="ECO:0000256" key="2">
    <source>
        <dbReference type="ARBA" id="ARBA00023315"/>
    </source>
</evidence>
<dbReference type="Pfam" id="PF00583">
    <property type="entry name" value="Acetyltransf_1"/>
    <property type="match status" value="1"/>
</dbReference>
<comment type="caution">
    <text evidence="4">The sequence shown here is derived from an EMBL/GenBank/DDBJ whole genome shotgun (WGS) entry which is preliminary data.</text>
</comment>
<dbReference type="InterPro" id="IPR000182">
    <property type="entry name" value="GNAT_dom"/>
</dbReference>
<dbReference type="RefSeq" id="WP_284302481.1">
    <property type="nucleotide sequence ID" value="NZ_BSUO01000001.1"/>
</dbReference>
<dbReference type="InterPro" id="IPR045039">
    <property type="entry name" value="NSI-like"/>
</dbReference>
<organism evidence="4 5">
    <name type="scientific">Mobilicoccus caccae</name>
    <dbReference type="NCBI Taxonomy" id="1859295"/>
    <lineage>
        <taxon>Bacteria</taxon>
        <taxon>Bacillati</taxon>
        <taxon>Actinomycetota</taxon>
        <taxon>Actinomycetes</taxon>
        <taxon>Micrococcales</taxon>
        <taxon>Dermatophilaceae</taxon>
        <taxon>Mobilicoccus</taxon>
    </lineage>
</organism>
<dbReference type="NCBIfam" id="NF005921">
    <property type="entry name" value="PRK07922.1"/>
    <property type="match status" value="1"/>
</dbReference>
<dbReference type="CDD" id="cd04301">
    <property type="entry name" value="NAT_SF"/>
    <property type="match status" value="1"/>
</dbReference>